<dbReference type="Proteomes" id="UP000525686">
    <property type="component" value="Unassembled WGS sequence"/>
</dbReference>
<keyword evidence="2" id="KW-0812">Transmembrane</keyword>
<keyword evidence="2" id="KW-0472">Membrane</keyword>
<evidence type="ECO:0000256" key="1">
    <source>
        <dbReference type="SAM" id="MobiDB-lite"/>
    </source>
</evidence>
<protein>
    <submittedName>
        <fullName evidence="3">Uncharacterized protein</fullName>
    </submittedName>
</protein>
<accession>A0A7W3ZM70</accession>
<dbReference type="AlphaFoldDB" id="A0A7W3ZM70"/>
<sequence length="188" mass="20064">MNTTLVERSTVADAVTTHPALLEYAQERGFLVGIAPFLVGVAAVVILITAVVVGIRFLRRQPPKPRPEEQPSLPDSGPVGELHEHRADAEMPHDGRRLMPHEISYYGTEEAPEGEETPPEDRRVHGSGAAPTVGHESTEPGSGNPEMANPPDAGQVPDASEEETDPAHRIRREGDKPGPAEPNSASGS</sequence>
<dbReference type="RefSeq" id="WP_181353976.1">
    <property type="nucleotide sequence ID" value="NZ_JABJWZ010000053.1"/>
</dbReference>
<keyword evidence="2" id="KW-1133">Transmembrane helix</keyword>
<gene>
    <name evidence="3" type="ORF">H3146_08715</name>
</gene>
<evidence type="ECO:0000256" key="2">
    <source>
        <dbReference type="SAM" id="Phobius"/>
    </source>
</evidence>
<evidence type="ECO:0000313" key="4">
    <source>
        <dbReference type="Proteomes" id="UP000525686"/>
    </source>
</evidence>
<reference evidence="4" key="1">
    <citation type="submission" date="2020-05" db="EMBL/GenBank/DDBJ databases">
        <title>Classification of alakaliphilic streptomycetes isolated from an alkaline soil next to Lonar Crater, India and a proposal for the recognition of Streptomyces alkaliterrae sp. nov.</title>
        <authorList>
            <person name="Golinska P."/>
        </authorList>
    </citation>
    <scope>NUCLEOTIDE SEQUENCE [LARGE SCALE GENOMIC DNA]</scope>
    <source>
        <strain evidence="4">OF3</strain>
    </source>
</reference>
<dbReference type="InterPro" id="IPR045513">
    <property type="entry name" value="DUF6479"/>
</dbReference>
<evidence type="ECO:0000313" key="3">
    <source>
        <dbReference type="EMBL" id="MBB1253453.1"/>
    </source>
</evidence>
<proteinExistence type="predicted"/>
<feature type="compositionally biased region" description="Basic and acidic residues" evidence="1">
    <location>
        <begin position="81"/>
        <end position="100"/>
    </location>
</feature>
<feature type="region of interest" description="Disordered" evidence="1">
    <location>
        <begin position="61"/>
        <end position="188"/>
    </location>
</feature>
<feature type="compositionally biased region" description="Basic and acidic residues" evidence="1">
    <location>
        <begin position="165"/>
        <end position="178"/>
    </location>
</feature>
<name>A0A7W3ZM70_9ACTN</name>
<organism evidence="3 4">
    <name type="scientific">Streptomyces alkaliterrae</name>
    <dbReference type="NCBI Taxonomy" id="2213162"/>
    <lineage>
        <taxon>Bacteria</taxon>
        <taxon>Bacillati</taxon>
        <taxon>Actinomycetota</taxon>
        <taxon>Actinomycetes</taxon>
        <taxon>Kitasatosporales</taxon>
        <taxon>Streptomycetaceae</taxon>
        <taxon>Streptomyces</taxon>
    </lineage>
</organism>
<feature type="transmembrane region" description="Helical" evidence="2">
    <location>
        <begin position="30"/>
        <end position="58"/>
    </location>
</feature>
<comment type="caution">
    <text evidence="3">The sequence shown here is derived from an EMBL/GenBank/DDBJ whole genome shotgun (WGS) entry which is preliminary data.</text>
</comment>
<dbReference type="Pfam" id="PF20087">
    <property type="entry name" value="DUF6479"/>
    <property type="match status" value="1"/>
</dbReference>
<dbReference type="EMBL" id="JABJWZ010000053">
    <property type="protein sequence ID" value="MBB1253453.1"/>
    <property type="molecule type" value="Genomic_DNA"/>
</dbReference>